<evidence type="ECO:0000313" key="2">
    <source>
        <dbReference type="Proteomes" id="UP001501407"/>
    </source>
</evidence>
<proteinExistence type="predicted"/>
<keyword evidence="2" id="KW-1185">Reference proteome</keyword>
<accession>A0ABP9M403</accession>
<protein>
    <submittedName>
        <fullName evidence="1">Uncharacterized protein</fullName>
    </submittedName>
</protein>
<comment type="caution">
    <text evidence="1">The sequence shown here is derived from an EMBL/GenBank/DDBJ whole genome shotgun (WGS) entry which is preliminary data.</text>
</comment>
<dbReference type="Proteomes" id="UP001501407">
    <property type="component" value="Unassembled WGS sequence"/>
</dbReference>
<organism evidence="1 2">
    <name type="scientific">Microbacterium yannicii</name>
    <dbReference type="NCBI Taxonomy" id="671622"/>
    <lineage>
        <taxon>Bacteria</taxon>
        <taxon>Bacillati</taxon>
        <taxon>Actinomycetota</taxon>
        <taxon>Actinomycetes</taxon>
        <taxon>Micrococcales</taxon>
        <taxon>Microbacteriaceae</taxon>
        <taxon>Microbacterium</taxon>
    </lineage>
</organism>
<gene>
    <name evidence="1" type="ORF">GCM10025760_16700</name>
</gene>
<sequence length="94" mass="10697">MGNRFTTAPVSDTNWLIYDTLYPGNDSRHVVARIEAAEDFYDVAWVRPLPLPTTYLRLEDALYDVERCTARGSVCDSTRPISIPHMPPVRSAER</sequence>
<reference evidence="2" key="1">
    <citation type="journal article" date="2019" name="Int. J. Syst. Evol. Microbiol.">
        <title>The Global Catalogue of Microorganisms (GCM) 10K type strain sequencing project: providing services to taxonomists for standard genome sequencing and annotation.</title>
        <authorList>
            <consortium name="The Broad Institute Genomics Platform"/>
            <consortium name="The Broad Institute Genome Sequencing Center for Infectious Disease"/>
            <person name="Wu L."/>
            <person name="Ma J."/>
        </authorList>
    </citation>
    <scope>NUCLEOTIDE SEQUENCE [LARGE SCALE GENOMIC DNA]</scope>
    <source>
        <strain evidence="2">JCM 18959</strain>
    </source>
</reference>
<dbReference type="EMBL" id="BAABKZ010000001">
    <property type="protein sequence ID" value="GAA5090701.1"/>
    <property type="molecule type" value="Genomic_DNA"/>
</dbReference>
<name>A0ABP9M403_9MICO</name>
<evidence type="ECO:0000313" key="1">
    <source>
        <dbReference type="EMBL" id="GAA5090701.1"/>
    </source>
</evidence>